<evidence type="ECO:0000313" key="1">
    <source>
        <dbReference type="EMBL" id="PZR82057.1"/>
    </source>
</evidence>
<dbReference type="EMBL" id="QHBU01000084">
    <property type="protein sequence ID" value="PZR82057.1"/>
    <property type="molecule type" value="Genomic_DNA"/>
</dbReference>
<evidence type="ECO:0000313" key="2">
    <source>
        <dbReference type="Proteomes" id="UP000248724"/>
    </source>
</evidence>
<dbReference type="AlphaFoldDB" id="A0A2W5ZDN1"/>
<name>A0A2W5ZDN1_9BACT</name>
<sequence>MLNHPDATLPYRYAEPNVQLRNNRLAAMRRHYATMRTRQKIAVIDEVIEVLEERNLEGERRIDRGVRKLVRRLEAEIDVPLPRQVLRARNTARLHGAVLDWMETVVDQLIPERRRFPDLEPE</sequence>
<dbReference type="Proteomes" id="UP000248724">
    <property type="component" value="Unassembled WGS sequence"/>
</dbReference>
<organism evidence="1 2">
    <name type="scientific">Candidatus Aeolococcus gillhamiae</name>
    <dbReference type="NCBI Taxonomy" id="3127015"/>
    <lineage>
        <taxon>Bacteria</taxon>
        <taxon>Bacillati</taxon>
        <taxon>Candidatus Dormiibacterota</taxon>
        <taxon>Candidatus Dormibacteria</taxon>
        <taxon>Candidatus Aeolococcales</taxon>
        <taxon>Candidatus Aeolococcaceae</taxon>
        <taxon>Candidatus Aeolococcus</taxon>
    </lineage>
</organism>
<protein>
    <submittedName>
        <fullName evidence="1">Uncharacterized protein</fullName>
    </submittedName>
</protein>
<proteinExistence type="predicted"/>
<comment type="caution">
    <text evidence="1">The sequence shown here is derived from an EMBL/GenBank/DDBJ whole genome shotgun (WGS) entry which is preliminary data.</text>
</comment>
<accession>A0A2W5ZDN1</accession>
<gene>
    <name evidence="1" type="ORF">DLM65_04715</name>
</gene>
<reference evidence="1 2" key="1">
    <citation type="journal article" date="2017" name="Nature">
        <title>Atmospheric trace gases support primary production in Antarctic desert surface soil.</title>
        <authorList>
            <person name="Ji M."/>
            <person name="Greening C."/>
            <person name="Vanwonterghem I."/>
            <person name="Carere C.R."/>
            <person name="Bay S.K."/>
            <person name="Steen J.A."/>
            <person name="Montgomery K."/>
            <person name="Lines T."/>
            <person name="Beardall J."/>
            <person name="van Dorst J."/>
            <person name="Snape I."/>
            <person name="Stott M.B."/>
            <person name="Hugenholtz P."/>
            <person name="Ferrari B.C."/>
        </authorList>
    </citation>
    <scope>NUCLEOTIDE SEQUENCE [LARGE SCALE GENOMIC DNA]</scope>
    <source>
        <strain evidence="1">RRmetagenome_bin12</strain>
    </source>
</reference>